<keyword evidence="1" id="KW-0472">Membrane</keyword>
<evidence type="ECO:0000313" key="3">
    <source>
        <dbReference type="EMBL" id="MFC5386199.1"/>
    </source>
</evidence>
<organism evidence="3 4">
    <name type="scientific">Aquamicrobium segne</name>
    <dbReference type="NCBI Taxonomy" id="469547"/>
    <lineage>
        <taxon>Bacteria</taxon>
        <taxon>Pseudomonadati</taxon>
        <taxon>Pseudomonadota</taxon>
        <taxon>Alphaproteobacteria</taxon>
        <taxon>Hyphomicrobiales</taxon>
        <taxon>Phyllobacteriaceae</taxon>
        <taxon>Aquamicrobium</taxon>
    </lineage>
</organism>
<feature type="transmembrane region" description="Helical" evidence="1">
    <location>
        <begin position="21"/>
        <end position="43"/>
    </location>
</feature>
<sequence length="191" mass="21271">MKIPAVDMVPGRARLGSQTDLQGCFAVVLTMMSICFSISAQAYDLTVLPPPQGETVLEVRGALSKLNRDDAAHFDMEMLKALPATRLETTTAVTDGVRSFDGFLMRDLLDHVGAQGSMVTASALNDYAIDIAIDEFDRFDVLVAYEMDGKPLLPSDKGPLWIVYPRDQHAELQDIRYDYRWVWQLTGLDIK</sequence>
<feature type="domain" description="Oxidoreductase molybdopterin-binding" evidence="2">
    <location>
        <begin position="97"/>
        <end position="165"/>
    </location>
</feature>
<accession>A0ABW0GWZ7</accession>
<dbReference type="Proteomes" id="UP001596016">
    <property type="component" value="Unassembled WGS sequence"/>
</dbReference>
<protein>
    <submittedName>
        <fullName evidence="3">Molybdopterin-dependent oxidoreductase</fullName>
    </submittedName>
</protein>
<evidence type="ECO:0000256" key="1">
    <source>
        <dbReference type="SAM" id="Phobius"/>
    </source>
</evidence>
<keyword evidence="4" id="KW-1185">Reference proteome</keyword>
<dbReference type="Gene3D" id="3.90.420.10">
    <property type="entry name" value="Oxidoreductase, molybdopterin-binding domain"/>
    <property type="match status" value="1"/>
</dbReference>
<dbReference type="InterPro" id="IPR000572">
    <property type="entry name" value="OxRdtase_Mopterin-bd_dom"/>
</dbReference>
<dbReference type="RefSeq" id="WP_378229107.1">
    <property type="nucleotide sequence ID" value="NZ_JBHSLL010000025.1"/>
</dbReference>
<evidence type="ECO:0000259" key="2">
    <source>
        <dbReference type="Pfam" id="PF00174"/>
    </source>
</evidence>
<keyword evidence="1" id="KW-1133">Transmembrane helix</keyword>
<evidence type="ECO:0000313" key="4">
    <source>
        <dbReference type="Proteomes" id="UP001596016"/>
    </source>
</evidence>
<name>A0ABW0GWZ7_9HYPH</name>
<reference evidence="4" key="1">
    <citation type="journal article" date="2019" name="Int. J. Syst. Evol. Microbiol.">
        <title>The Global Catalogue of Microorganisms (GCM) 10K type strain sequencing project: providing services to taxonomists for standard genome sequencing and annotation.</title>
        <authorList>
            <consortium name="The Broad Institute Genomics Platform"/>
            <consortium name="The Broad Institute Genome Sequencing Center for Infectious Disease"/>
            <person name="Wu L."/>
            <person name="Ma J."/>
        </authorList>
    </citation>
    <scope>NUCLEOTIDE SEQUENCE [LARGE SCALE GENOMIC DNA]</scope>
    <source>
        <strain evidence="4">CGMCC 4.1415</strain>
    </source>
</reference>
<dbReference type="Pfam" id="PF00174">
    <property type="entry name" value="Oxidored_molyb"/>
    <property type="match status" value="1"/>
</dbReference>
<proteinExistence type="predicted"/>
<dbReference type="EMBL" id="JBHSLL010000025">
    <property type="protein sequence ID" value="MFC5386199.1"/>
    <property type="molecule type" value="Genomic_DNA"/>
</dbReference>
<gene>
    <name evidence="3" type="ORF">ACFPLB_09505</name>
</gene>
<dbReference type="SUPFAM" id="SSF56524">
    <property type="entry name" value="Oxidoreductase molybdopterin-binding domain"/>
    <property type="match status" value="1"/>
</dbReference>
<comment type="caution">
    <text evidence="3">The sequence shown here is derived from an EMBL/GenBank/DDBJ whole genome shotgun (WGS) entry which is preliminary data.</text>
</comment>
<keyword evidence="1" id="KW-0812">Transmembrane</keyword>
<dbReference type="InterPro" id="IPR036374">
    <property type="entry name" value="OxRdtase_Mopterin-bd_sf"/>
</dbReference>